<evidence type="ECO:0000259" key="2">
    <source>
        <dbReference type="PROSITE" id="PS50056"/>
    </source>
</evidence>
<dbReference type="SUPFAM" id="SSF52799">
    <property type="entry name" value="(Phosphotyrosine protein) phosphatases II"/>
    <property type="match status" value="1"/>
</dbReference>
<dbReference type="AlphaFoldDB" id="A0A3A3G3T4"/>
<organism evidence="3 4">
    <name type="scientific">Noviherbaspirillum sedimenti</name>
    <dbReference type="NCBI Taxonomy" id="2320865"/>
    <lineage>
        <taxon>Bacteria</taxon>
        <taxon>Pseudomonadati</taxon>
        <taxon>Pseudomonadota</taxon>
        <taxon>Betaproteobacteria</taxon>
        <taxon>Burkholderiales</taxon>
        <taxon>Oxalobacteraceae</taxon>
        <taxon>Noviherbaspirillum</taxon>
    </lineage>
</organism>
<dbReference type="PROSITE" id="PS00383">
    <property type="entry name" value="TYR_PHOSPHATASE_1"/>
    <property type="match status" value="1"/>
</dbReference>
<sequence>MKGAVFMTDNNLCLEGAANFRDFGGYLADDGCIVRRQRLFRSETLSALTIADFGQLARLGLRAVYDLRSKGEREHAPTNWPAHFTPETLLMDLEADLRSGDTALLDILKRDPTEHGALLMMMEVYRSIPHSIQRHLPGLFARLGQEHGVPLLVHCTAGKDRTGVVSALILRALGVSQEDVAFDYLLTNKHRNLAAFEANIAAITEHMLGKSLPYAAVAVLAHAHEAYLDRSFAEIDREYGSFAAYLAHAGVDASLLAQARQRLLQT</sequence>
<dbReference type="InterPro" id="IPR016130">
    <property type="entry name" value="Tyr_Pase_AS"/>
</dbReference>
<name>A0A3A3G3T4_9BURK</name>
<dbReference type="GO" id="GO:0004721">
    <property type="term" value="F:phosphoprotein phosphatase activity"/>
    <property type="evidence" value="ECO:0007669"/>
    <property type="project" value="InterPro"/>
</dbReference>
<dbReference type="Gene3D" id="3.90.190.10">
    <property type="entry name" value="Protein tyrosine phosphatase superfamily"/>
    <property type="match status" value="1"/>
</dbReference>
<dbReference type="Proteomes" id="UP000266327">
    <property type="component" value="Unassembled WGS sequence"/>
</dbReference>
<proteinExistence type="inferred from homology"/>
<dbReference type="InterPro" id="IPR029021">
    <property type="entry name" value="Prot-tyrosine_phosphatase-like"/>
</dbReference>
<dbReference type="InterPro" id="IPR026893">
    <property type="entry name" value="Tyr/Ser_Pase_IphP-type"/>
</dbReference>
<evidence type="ECO:0000313" key="3">
    <source>
        <dbReference type="EMBL" id="RJG03163.1"/>
    </source>
</evidence>
<feature type="domain" description="Tyrosine specific protein phosphatases" evidence="2">
    <location>
        <begin position="122"/>
        <end position="180"/>
    </location>
</feature>
<accession>A0A3A3G3T4</accession>
<comment type="similarity">
    <text evidence="1">Belongs to the protein-tyrosine phosphatase family.</text>
</comment>
<protein>
    <submittedName>
        <fullName evidence="3">Tyrosine-protein phosphatase</fullName>
    </submittedName>
</protein>
<dbReference type="PANTHER" id="PTHR31126">
    <property type="entry name" value="TYROSINE-PROTEIN PHOSPHATASE"/>
    <property type="match status" value="1"/>
</dbReference>
<gene>
    <name evidence="3" type="ORF">D3878_17505</name>
</gene>
<dbReference type="PANTHER" id="PTHR31126:SF1">
    <property type="entry name" value="TYROSINE SPECIFIC PROTEIN PHOSPHATASES DOMAIN-CONTAINING PROTEIN"/>
    <property type="match status" value="1"/>
</dbReference>
<dbReference type="EMBL" id="QYUQ01000002">
    <property type="protein sequence ID" value="RJG03163.1"/>
    <property type="molecule type" value="Genomic_DNA"/>
</dbReference>
<evidence type="ECO:0000256" key="1">
    <source>
        <dbReference type="ARBA" id="ARBA00009580"/>
    </source>
</evidence>
<dbReference type="Pfam" id="PF13350">
    <property type="entry name" value="Y_phosphatase3"/>
    <property type="match status" value="1"/>
</dbReference>
<comment type="caution">
    <text evidence="3">The sequence shown here is derived from an EMBL/GenBank/DDBJ whole genome shotgun (WGS) entry which is preliminary data.</text>
</comment>
<dbReference type="PROSITE" id="PS50056">
    <property type="entry name" value="TYR_PHOSPHATASE_2"/>
    <property type="match status" value="1"/>
</dbReference>
<reference evidence="4" key="1">
    <citation type="submission" date="2018-09" db="EMBL/GenBank/DDBJ databases">
        <authorList>
            <person name="Zhu H."/>
        </authorList>
    </citation>
    <scope>NUCLEOTIDE SEQUENCE [LARGE SCALE GENOMIC DNA]</scope>
    <source>
        <strain evidence="4">K1S02-23</strain>
    </source>
</reference>
<keyword evidence="4" id="KW-1185">Reference proteome</keyword>
<evidence type="ECO:0000313" key="4">
    <source>
        <dbReference type="Proteomes" id="UP000266327"/>
    </source>
</evidence>
<dbReference type="InterPro" id="IPR000387">
    <property type="entry name" value="Tyr_Pase_dom"/>
</dbReference>